<keyword evidence="4" id="KW-1185">Reference proteome</keyword>
<dbReference type="Gene3D" id="1.25.40.20">
    <property type="entry name" value="Ankyrin repeat-containing domain"/>
    <property type="match status" value="1"/>
</dbReference>
<evidence type="ECO:0000256" key="2">
    <source>
        <dbReference type="ARBA" id="ARBA00023043"/>
    </source>
</evidence>
<gene>
    <name evidence="3" type="ORF">EJ08DRAFT_692930</name>
</gene>
<dbReference type="PANTHER" id="PTHR24198:SF165">
    <property type="entry name" value="ANKYRIN REPEAT-CONTAINING PROTEIN-RELATED"/>
    <property type="match status" value="1"/>
</dbReference>
<keyword evidence="1" id="KW-0677">Repeat</keyword>
<keyword evidence="2" id="KW-0040">ANK repeat</keyword>
<dbReference type="Pfam" id="PF12796">
    <property type="entry name" value="Ank_2"/>
    <property type="match status" value="1"/>
</dbReference>
<accession>A0A9P4P157</accession>
<evidence type="ECO:0000313" key="3">
    <source>
        <dbReference type="EMBL" id="KAF2435028.1"/>
    </source>
</evidence>
<proteinExistence type="predicted"/>
<comment type="caution">
    <text evidence="3">The sequence shown here is derived from an EMBL/GenBank/DDBJ whole genome shotgun (WGS) entry which is preliminary data.</text>
</comment>
<dbReference type="InterPro" id="IPR002110">
    <property type="entry name" value="Ankyrin_rpt"/>
</dbReference>
<name>A0A9P4P157_9PEZI</name>
<protein>
    <submittedName>
        <fullName evidence="3">Ankyrin</fullName>
    </submittedName>
</protein>
<evidence type="ECO:0000256" key="1">
    <source>
        <dbReference type="ARBA" id="ARBA00022737"/>
    </source>
</evidence>
<dbReference type="InterPro" id="IPR036770">
    <property type="entry name" value="Ankyrin_rpt-contain_sf"/>
</dbReference>
<dbReference type="AlphaFoldDB" id="A0A9P4P157"/>
<evidence type="ECO:0000313" key="4">
    <source>
        <dbReference type="Proteomes" id="UP000800235"/>
    </source>
</evidence>
<dbReference type="PANTHER" id="PTHR24198">
    <property type="entry name" value="ANKYRIN REPEAT AND PROTEIN KINASE DOMAIN-CONTAINING PROTEIN"/>
    <property type="match status" value="1"/>
</dbReference>
<sequence length="472" mass="52697">MHILECPAEILRSVFGEIILTSVQQAMHARMVCRLFDVELIRALCTSKILSTPAFADRPVEPSILTKYLVTIARKSESSSSYPAINVILHAVKYVLEQWPQDEERRLEYIRTLCQLMVSGWPGDIHPTVNRTLRTVSGPPSPSGCWTGSPKQNIMAVATHFGLNLQVESMLNDGVKDHWTHFHSSIFRAVERNDLQLVSLLLERGGSASLISMNCLGHAAQHGNQAMLELLLSAISNQKELFSGVFLDTIECAAAGGQLPLIHFLLQWGLTHYKVIDIDALTARTSGYQYMRIYDAILFQASLHGQQHVVEEALHDNADLCARPKISPLFGGALDAAASQGHEGVVRVLLRWAERDPYPSPYYLQCALLTAMKRGWYKIAQLLLEHGVELDYGTTCSETCFLMAAVKCGQLDMLRLLLDVEGLDWRVDSDGCEEAYSWVVSRGYASITRELIERGLGPVENRGREHGDRRLK</sequence>
<reference evidence="3" key="1">
    <citation type="journal article" date="2020" name="Stud. Mycol.">
        <title>101 Dothideomycetes genomes: a test case for predicting lifestyles and emergence of pathogens.</title>
        <authorList>
            <person name="Haridas S."/>
            <person name="Albert R."/>
            <person name="Binder M."/>
            <person name="Bloem J."/>
            <person name="Labutti K."/>
            <person name="Salamov A."/>
            <person name="Andreopoulos B."/>
            <person name="Baker S."/>
            <person name="Barry K."/>
            <person name="Bills G."/>
            <person name="Bluhm B."/>
            <person name="Cannon C."/>
            <person name="Castanera R."/>
            <person name="Culley D."/>
            <person name="Daum C."/>
            <person name="Ezra D."/>
            <person name="Gonzalez J."/>
            <person name="Henrissat B."/>
            <person name="Kuo A."/>
            <person name="Liang C."/>
            <person name="Lipzen A."/>
            <person name="Lutzoni F."/>
            <person name="Magnuson J."/>
            <person name="Mondo S."/>
            <person name="Nolan M."/>
            <person name="Ohm R."/>
            <person name="Pangilinan J."/>
            <person name="Park H.-J."/>
            <person name="Ramirez L."/>
            <person name="Alfaro M."/>
            <person name="Sun H."/>
            <person name="Tritt A."/>
            <person name="Yoshinaga Y."/>
            <person name="Zwiers L.-H."/>
            <person name="Turgeon B."/>
            <person name="Goodwin S."/>
            <person name="Spatafora J."/>
            <person name="Crous P."/>
            <person name="Grigoriev I."/>
        </authorList>
    </citation>
    <scope>NUCLEOTIDE SEQUENCE</scope>
    <source>
        <strain evidence="3">CBS 130266</strain>
    </source>
</reference>
<dbReference type="OrthoDB" id="3799607at2759"/>
<dbReference type="SMART" id="SM00248">
    <property type="entry name" value="ANK"/>
    <property type="match status" value="5"/>
</dbReference>
<dbReference type="Proteomes" id="UP000800235">
    <property type="component" value="Unassembled WGS sequence"/>
</dbReference>
<organism evidence="3 4">
    <name type="scientific">Tothia fuscella</name>
    <dbReference type="NCBI Taxonomy" id="1048955"/>
    <lineage>
        <taxon>Eukaryota</taxon>
        <taxon>Fungi</taxon>
        <taxon>Dikarya</taxon>
        <taxon>Ascomycota</taxon>
        <taxon>Pezizomycotina</taxon>
        <taxon>Dothideomycetes</taxon>
        <taxon>Pleosporomycetidae</taxon>
        <taxon>Venturiales</taxon>
        <taxon>Cylindrosympodiaceae</taxon>
        <taxon>Tothia</taxon>
    </lineage>
</organism>
<dbReference type="EMBL" id="MU007014">
    <property type="protein sequence ID" value="KAF2435028.1"/>
    <property type="molecule type" value="Genomic_DNA"/>
</dbReference>
<dbReference type="SUPFAM" id="SSF48403">
    <property type="entry name" value="Ankyrin repeat"/>
    <property type="match status" value="1"/>
</dbReference>